<proteinExistence type="predicted"/>
<comment type="caution">
    <text evidence="1">The sequence shown here is derived from an EMBL/GenBank/DDBJ whole genome shotgun (WGS) entry which is preliminary data.</text>
</comment>
<keyword evidence="2" id="KW-1185">Reference proteome</keyword>
<gene>
    <name evidence="1" type="ORF">DFH07DRAFT_769508</name>
</gene>
<dbReference type="AlphaFoldDB" id="A0AAD7JNW4"/>
<reference evidence="1" key="1">
    <citation type="submission" date="2023-03" db="EMBL/GenBank/DDBJ databases">
        <title>Massive genome expansion in bonnet fungi (Mycena s.s.) driven by repeated elements and novel gene families across ecological guilds.</title>
        <authorList>
            <consortium name="Lawrence Berkeley National Laboratory"/>
            <person name="Harder C.B."/>
            <person name="Miyauchi S."/>
            <person name="Viragh M."/>
            <person name="Kuo A."/>
            <person name="Thoen E."/>
            <person name="Andreopoulos B."/>
            <person name="Lu D."/>
            <person name="Skrede I."/>
            <person name="Drula E."/>
            <person name="Henrissat B."/>
            <person name="Morin E."/>
            <person name="Kohler A."/>
            <person name="Barry K."/>
            <person name="LaButti K."/>
            <person name="Morin E."/>
            <person name="Salamov A."/>
            <person name="Lipzen A."/>
            <person name="Mereny Z."/>
            <person name="Hegedus B."/>
            <person name="Baldrian P."/>
            <person name="Stursova M."/>
            <person name="Weitz H."/>
            <person name="Taylor A."/>
            <person name="Grigoriev I.V."/>
            <person name="Nagy L.G."/>
            <person name="Martin F."/>
            <person name="Kauserud H."/>
        </authorList>
    </citation>
    <scope>NUCLEOTIDE SEQUENCE</scope>
    <source>
        <strain evidence="1">CBHHK188m</strain>
    </source>
</reference>
<dbReference type="EMBL" id="JARJLG010000030">
    <property type="protein sequence ID" value="KAJ7767385.1"/>
    <property type="molecule type" value="Genomic_DNA"/>
</dbReference>
<protein>
    <submittedName>
        <fullName evidence="1">Uncharacterized protein</fullName>
    </submittedName>
</protein>
<accession>A0AAD7JNW4</accession>
<organism evidence="1 2">
    <name type="scientific">Mycena maculata</name>
    <dbReference type="NCBI Taxonomy" id="230809"/>
    <lineage>
        <taxon>Eukaryota</taxon>
        <taxon>Fungi</taxon>
        <taxon>Dikarya</taxon>
        <taxon>Basidiomycota</taxon>
        <taxon>Agaricomycotina</taxon>
        <taxon>Agaricomycetes</taxon>
        <taxon>Agaricomycetidae</taxon>
        <taxon>Agaricales</taxon>
        <taxon>Marasmiineae</taxon>
        <taxon>Mycenaceae</taxon>
        <taxon>Mycena</taxon>
    </lineage>
</organism>
<evidence type="ECO:0000313" key="1">
    <source>
        <dbReference type="EMBL" id="KAJ7767385.1"/>
    </source>
</evidence>
<name>A0AAD7JNW4_9AGAR</name>
<evidence type="ECO:0000313" key="2">
    <source>
        <dbReference type="Proteomes" id="UP001215280"/>
    </source>
</evidence>
<dbReference type="Proteomes" id="UP001215280">
    <property type="component" value="Unassembled WGS sequence"/>
</dbReference>
<sequence>MSDEVRCRPWILRAFSAGYRSARVGSGDLLHAVGNQMVSVEIGAEIFAGKPGADSFECIAAGECLIPVSMTECATHAPSEWPAYHTGLEQPTNSRLGVAHGSISMISSHRCEGRVFSELERNSNILLVAMAHGGVSSRIVQFRKNRKDEVNNFGYWMGTVHFIQQREDRSNGEGQGISRCLLQLARGYTPPSRPRAPPDVELGLGRMAACGSRESKGSAFISVQLANRLQGWA</sequence>